<dbReference type="InterPro" id="IPR004477">
    <property type="entry name" value="ComEC_N"/>
</dbReference>
<evidence type="ECO:0000313" key="10">
    <source>
        <dbReference type="EMBL" id="SCL61331.1"/>
    </source>
</evidence>
<dbReference type="Pfam" id="PF03772">
    <property type="entry name" value="Competence"/>
    <property type="match status" value="1"/>
</dbReference>
<dbReference type="InterPro" id="IPR052159">
    <property type="entry name" value="Competence_DNA_uptake"/>
</dbReference>
<evidence type="ECO:0000259" key="9">
    <source>
        <dbReference type="Pfam" id="PF03772"/>
    </source>
</evidence>
<keyword evidence="5 7" id="KW-0472">Membrane</keyword>
<dbReference type="Gene3D" id="3.60.15.10">
    <property type="entry name" value="Ribonuclease Z/Hydroxyacylglutathione hydrolase-like"/>
    <property type="match status" value="1"/>
</dbReference>
<feature type="transmembrane region" description="Helical" evidence="7">
    <location>
        <begin position="542"/>
        <end position="559"/>
    </location>
</feature>
<dbReference type="EMBL" id="FMIA01000002">
    <property type="protein sequence ID" value="SCL61331.1"/>
    <property type="molecule type" value="Genomic_DNA"/>
</dbReference>
<feature type="compositionally biased region" description="Basic residues" evidence="6">
    <location>
        <begin position="1"/>
        <end position="12"/>
    </location>
</feature>
<dbReference type="Proteomes" id="UP000198937">
    <property type="component" value="Unassembled WGS sequence"/>
</dbReference>
<comment type="subcellular location">
    <subcellularLocation>
        <location evidence="1">Cell membrane</location>
        <topology evidence="1">Multi-pass membrane protein</topology>
    </subcellularLocation>
</comment>
<dbReference type="PANTHER" id="PTHR30619:SF1">
    <property type="entry name" value="RECOMBINATION PROTEIN 2"/>
    <property type="match status" value="1"/>
</dbReference>
<dbReference type="AlphaFoldDB" id="A0A1C6V4P0"/>
<dbReference type="InterPro" id="IPR001279">
    <property type="entry name" value="Metallo-B-lactamas"/>
</dbReference>
<keyword evidence="11" id="KW-1185">Reference proteome</keyword>
<reference evidence="10 11" key="1">
    <citation type="submission" date="2016-06" db="EMBL/GenBank/DDBJ databases">
        <authorList>
            <person name="Kjaerup R.B."/>
            <person name="Dalgaard T.S."/>
            <person name="Juul-Madsen H.R."/>
        </authorList>
    </citation>
    <scope>NUCLEOTIDE SEQUENCE [LARGE SCALE GENOMIC DNA]</scope>
    <source>
        <strain evidence="10 11">DSM 45577</strain>
    </source>
</reference>
<feature type="transmembrane region" description="Helical" evidence="7">
    <location>
        <begin position="321"/>
        <end position="342"/>
    </location>
</feature>
<feature type="transmembrane region" description="Helical" evidence="7">
    <location>
        <begin position="348"/>
        <end position="365"/>
    </location>
</feature>
<organism evidence="10 11">
    <name type="scientific">Micromonospora yangpuensis</name>
    <dbReference type="NCBI Taxonomy" id="683228"/>
    <lineage>
        <taxon>Bacteria</taxon>
        <taxon>Bacillati</taxon>
        <taxon>Actinomycetota</taxon>
        <taxon>Actinomycetes</taxon>
        <taxon>Micromonosporales</taxon>
        <taxon>Micromonosporaceae</taxon>
        <taxon>Micromonospora</taxon>
    </lineage>
</organism>
<proteinExistence type="predicted"/>
<evidence type="ECO:0000256" key="5">
    <source>
        <dbReference type="ARBA" id="ARBA00023136"/>
    </source>
</evidence>
<feature type="domain" description="Metallo-beta-lactamase" evidence="8">
    <location>
        <begin position="606"/>
        <end position="795"/>
    </location>
</feature>
<feature type="transmembrane region" description="Helical" evidence="7">
    <location>
        <begin position="372"/>
        <end position="391"/>
    </location>
</feature>
<feature type="transmembrane region" description="Helical" evidence="7">
    <location>
        <begin position="132"/>
        <end position="154"/>
    </location>
</feature>
<feature type="compositionally biased region" description="Low complexity" evidence="6">
    <location>
        <begin position="50"/>
        <end position="59"/>
    </location>
</feature>
<evidence type="ECO:0000256" key="1">
    <source>
        <dbReference type="ARBA" id="ARBA00004651"/>
    </source>
</evidence>
<evidence type="ECO:0000259" key="8">
    <source>
        <dbReference type="Pfam" id="PF00753"/>
    </source>
</evidence>
<dbReference type="GO" id="GO:0005886">
    <property type="term" value="C:plasma membrane"/>
    <property type="evidence" value="ECO:0007669"/>
    <property type="project" value="UniProtKB-SubCell"/>
</dbReference>
<keyword evidence="4 7" id="KW-1133">Transmembrane helix</keyword>
<dbReference type="PANTHER" id="PTHR30619">
    <property type="entry name" value="DNA INTERNALIZATION/COMPETENCE PROTEIN COMEC/REC2"/>
    <property type="match status" value="1"/>
</dbReference>
<protein>
    <submittedName>
        <fullName evidence="10">Competence protein ComEC</fullName>
    </submittedName>
</protein>
<dbReference type="SUPFAM" id="SSF56281">
    <property type="entry name" value="Metallo-hydrolase/oxidoreductase"/>
    <property type="match status" value="1"/>
</dbReference>
<feature type="transmembrane region" description="Helical" evidence="7">
    <location>
        <begin position="482"/>
        <end position="503"/>
    </location>
</feature>
<evidence type="ECO:0000313" key="11">
    <source>
        <dbReference type="Proteomes" id="UP000198937"/>
    </source>
</evidence>
<name>A0A1C6V4P0_9ACTN</name>
<feature type="transmembrane region" description="Helical" evidence="7">
    <location>
        <begin position="100"/>
        <end position="120"/>
    </location>
</feature>
<feature type="transmembrane region" description="Helical" evidence="7">
    <location>
        <begin position="411"/>
        <end position="430"/>
    </location>
</feature>
<keyword evidence="3 7" id="KW-0812">Transmembrane</keyword>
<feature type="transmembrane region" description="Helical" evidence="7">
    <location>
        <begin position="568"/>
        <end position="590"/>
    </location>
</feature>
<evidence type="ECO:0000256" key="3">
    <source>
        <dbReference type="ARBA" id="ARBA00022692"/>
    </source>
</evidence>
<evidence type="ECO:0000256" key="2">
    <source>
        <dbReference type="ARBA" id="ARBA00022475"/>
    </source>
</evidence>
<sequence length="867" mass="87497">MTGRQPTRRLGRWARPAGPDPTARLPGRPGPAPPATSVRLPGPTGPAPPATSARSTAWASDPEALLADPAPPDLRLAGLAVGAWLTALAGLYLTAPTMLAVAGAATGLALALTGHLSGLLGRPSSPVRRYGWITVAVLIGVVCGATAIAARLGVRDAEALRSLVDQRARVTAEVVVRDDPRPVRGVPGRPATLLVGAELVTVTGPDGRRVTAPVRMLLLASDPGWRGLLPGQRVGADGRLAEPRGGDLTGAVLMVTGPPTTHGSSSWLQRAAGVLRAGLQRACAPLPDEQGGLLPGLVVGDTSRLLPAVEEDFRATGMTHLNAVSGSNVAIVVGAVLLLARWGRAGPVLAAGLCVVALVGFVVLVRPSPSVVRAATMGAIGLAALATGRPRAALPALATGVTVLVVIDPELAGDAGFALSVLATAGLLLLAPRWRDGLRRRGVPAGLAEALAVPAAAQVACAPVVAGISGTVSLVAVPANLLVVPAIAPATVFGVVAAVVSPVWPAGAEFAAWLGSWPAWWLVTVARYGARLPAGNLPWPGGVPGALLLAGLTVVLLVATRRPAIRRLVAVVTVAVVLGALPVRLVAGGWPPPDWVVIACAVGQGDVVVLPVAAGRAVVVDAGPDPAAADTCLRRLGVREVSLLVFSHFHVDHTGGVDGVFRGRRVAAVRVPDWPDPAAGRQLVEAAAAGTATETAAAGTATETAAAGTPIEAATAGWVWRAGAVEVVVIGPPYPLRGTRSDPNNNSLMLRATVAGVRVLLAGDAETEEQRALLEHPPAAGLRAEVLKVAHHGSAYQDPAFLDAVRPTVALVPVGVGNDYGHPDPGVLARLGRGGARVLRTDTDGDVAVVRGPGGLAVVARGTGPGG</sequence>
<dbReference type="Pfam" id="PF00753">
    <property type="entry name" value="Lactamase_B"/>
    <property type="match status" value="1"/>
</dbReference>
<dbReference type="CDD" id="cd07731">
    <property type="entry name" value="ComA-like_MBL-fold"/>
    <property type="match status" value="1"/>
</dbReference>
<accession>A0A1C6V4P0</accession>
<dbReference type="NCBIfam" id="TIGR00360">
    <property type="entry name" value="ComEC_N-term"/>
    <property type="match status" value="1"/>
</dbReference>
<evidence type="ECO:0000256" key="6">
    <source>
        <dbReference type="SAM" id="MobiDB-lite"/>
    </source>
</evidence>
<dbReference type="InterPro" id="IPR036866">
    <property type="entry name" value="RibonucZ/Hydroxyglut_hydro"/>
</dbReference>
<feature type="region of interest" description="Disordered" evidence="6">
    <location>
        <begin position="1"/>
        <end position="59"/>
    </location>
</feature>
<feature type="domain" description="ComEC/Rec2-related protein" evidence="9">
    <location>
        <begin position="297"/>
        <end position="559"/>
    </location>
</feature>
<evidence type="ECO:0000256" key="7">
    <source>
        <dbReference type="SAM" id="Phobius"/>
    </source>
</evidence>
<dbReference type="STRING" id="683228.GA0070617_4632"/>
<dbReference type="InterPro" id="IPR035681">
    <property type="entry name" value="ComA-like_MBL"/>
</dbReference>
<evidence type="ECO:0000256" key="4">
    <source>
        <dbReference type="ARBA" id="ARBA00022989"/>
    </source>
</evidence>
<keyword evidence="2" id="KW-1003">Cell membrane</keyword>
<gene>
    <name evidence="10" type="ORF">GA0070617_4632</name>
</gene>